<dbReference type="Proteomes" id="UP000030748">
    <property type="component" value="Unassembled WGS sequence"/>
</dbReference>
<evidence type="ECO:0000313" key="2">
    <source>
        <dbReference type="Proteomes" id="UP000030748"/>
    </source>
</evidence>
<keyword evidence="2" id="KW-1185">Reference proteome</keyword>
<proteinExistence type="predicted"/>
<sequence length="90" mass="9008">MLRAAPDGEISEFCPDGIGDGLPVVLSMVGDAGDGEKSEFWPDGTGDGLPMVLTMLGDKSSISLSRSGSGDGVRSELTGAGLGLSFTAST</sequence>
<protein>
    <submittedName>
        <fullName evidence="1">Uncharacterized protein</fullName>
    </submittedName>
</protein>
<gene>
    <name evidence="1" type="ORF">MIMGU_mgv1a017176mg</name>
</gene>
<dbReference type="EMBL" id="KI631506">
    <property type="protein sequence ID" value="EYU27185.1"/>
    <property type="molecule type" value="Genomic_DNA"/>
</dbReference>
<name>A0A022QL12_ERYGU</name>
<reference evidence="1 2" key="1">
    <citation type="journal article" date="2013" name="Proc. Natl. Acad. Sci. U.S.A.">
        <title>Fine-scale variation in meiotic recombination in Mimulus inferred from population shotgun sequencing.</title>
        <authorList>
            <person name="Hellsten U."/>
            <person name="Wright K.M."/>
            <person name="Jenkins J."/>
            <person name="Shu S."/>
            <person name="Yuan Y."/>
            <person name="Wessler S.R."/>
            <person name="Schmutz J."/>
            <person name="Willis J.H."/>
            <person name="Rokhsar D.S."/>
        </authorList>
    </citation>
    <scope>NUCLEOTIDE SEQUENCE [LARGE SCALE GENOMIC DNA]</scope>
    <source>
        <strain evidence="2">cv. DUN x IM62</strain>
    </source>
</reference>
<dbReference type="AlphaFoldDB" id="A0A022QL12"/>
<accession>A0A022QL12</accession>
<evidence type="ECO:0000313" key="1">
    <source>
        <dbReference type="EMBL" id="EYU27185.1"/>
    </source>
</evidence>
<organism evidence="1 2">
    <name type="scientific">Erythranthe guttata</name>
    <name type="common">Yellow monkey flower</name>
    <name type="synonym">Mimulus guttatus</name>
    <dbReference type="NCBI Taxonomy" id="4155"/>
    <lineage>
        <taxon>Eukaryota</taxon>
        <taxon>Viridiplantae</taxon>
        <taxon>Streptophyta</taxon>
        <taxon>Embryophyta</taxon>
        <taxon>Tracheophyta</taxon>
        <taxon>Spermatophyta</taxon>
        <taxon>Magnoliopsida</taxon>
        <taxon>eudicotyledons</taxon>
        <taxon>Gunneridae</taxon>
        <taxon>Pentapetalae</taxon>
        <taxon>asterids</taxon>
        <taxon>lamiids</taxon>
        <taxon>Lamiales</taxon>
        <taxon>Phrymaceae</taxon>
        <taxon>Erythranthe</taxon>
    </lineage>
</organism>